<name>A0AA45L7B7_9PSEU</name>
<gene>
    <name evidence="1" type="ORF">KCV87_00365</name>
</gene>
<evidence type="ECO:0000313" key="2">
    <source>
        <dbReference type="Proteomes" id="UP000677152"/>
    </source>
</evidence>
<protein>
    <submittedName>
        <fullName evidence="1">Uncharacterized protein</fullName>
    </submittedName>
</protein>
<sequence>MGAGDGVGGGLECSPEQVRARVREVERVLERLSELHRSCAPETDARLPLGTSGQAAGLKEVFGRRSREFRLALWVTIAELRKIRQELLASVRTYLDVEEALVHGFDAAGKRR</sequence>
<proteinExistence type="predicted"/>
<organism evidence="1 2">
    <name type="scientific">Actinosynnema pretiosum subsp. pretiosum</name>
    <dbReference type="NCBI Taxonomy" id="103721"/>
    <lineage>
        <taxon>Bacteria</taxon>
        <taxon>Bacillati</taxon>
        <taxon>Actinomycetota</taxon>
        <taxon>Actinomycetes</taxon>
        <taxon>Pseudonocardiales</taxon>
        <taxon>Pseudonocardiaceae</taxon>
        <taxon>Actinosynnema</taxon>
    </lineage>
</organism>
<reference evidence="1" key="1">
    <citation type="submission" date="2021-04" db="EMBL/GenBank/DDBJ databases">
        <title>Genomic sequence of Actinosynnema pretiosum subsp. pretiosum ATCC 31280 (C-14919).</title>
        <authorList>
            <person name="Bai L."/>
            <person name="Wang X."/>
            <person name="Xiao Y."/>
        </authorList>
    </citation>
    <scope>NUCLEOTIDE SEQUENCE</scope>
    <source>
        <strain evidence="1">ATCC 31280</strain>
    </source>
</reference>
<evidence type="ECO:0000313" key="1">
    <source>
        <dbReference type="EMBL" id="QUF04642.1"/>
    </source>
</evidence>
<dbReference type="EMBL" id="CP073249">
    <property type="protein sequence ID" value="QUF04642.1"/>
    <property type="molecule type" value="Genomic_DNA"/>
</dbReference>
<accession>A0AA45L7B7</accession>
<dbReference type="Proteomes" id="UP000677152">
    <property type="component" value="Chromosome"/>
</dbReference>
<dbReference type="AlphaFoldDB" id="A0AA45L7B7"/>